<feature type="region of interest" description="Disordered" evidence="6">
    <location>
        <begin position="416"/>
        <end position="455"/>
    </location>
</feature>
<feature type="domain" description="Peptidase C14 caspase" evidence="8">
    <location>
        <begin position="5"/>
        <end position="248"/>
    </location>
</feature>
<dbReference type="PROSITE" id="PS00018">
    <property type="entry name" value="EF_HAND_1"/>
    <property type="match status" value="1"/>
</dbReference>
<keyword evidence="5 7" id="KW-0472">Membrane</keyword>
<feature type="transmembrane region" description="Helical" evidence="7">
    <location>
        <begin position="505"/>
        <end position="526"/>
    </location>
</feature>
<sequence length="612" mass="64824">MSGARRALIVAEDAYEDPGLTKLRSPAKDATALAEVLGNPEVGAFDVAVVHNEASPVVANRVEEFFAEGRREDALLLHFSCHGLKNLSGELFFATRDTVPKLLRSTAVSAHFVRKCMGACRARNTVLLLDCCFGGAFLEGMGLRGTDDAHVLDTFSAQEMGSGRGWAVVTASNAIEYAFEGEHLTRDAPHTPSVFTTALVAGLATGEADLDEDGRISLDELYDYLYDRVRSENPHQTPSCSVHVQGDVYLARSARRHHALNKLSEPLRQALVSWDSSAQEWGLAQLEAAVSGPDLAAAATAHDALLWLTRQSSNAAGAAAHRVLEAARLTPVPATLDFGRIAHASPSPSRHVLLTGPPLALDCRARPRTSALSVQREPNAGNNLVVTLSTSRSGPVESSVVLSSPVGDVHVPVTAEVLPAEPSGSDRSTMPPRTASERPPAPVPQGSSPAAPTAHGVHQQLYPGIGRRVLARLIDLAFVGLGGWALLILILALGSLAGMDVSSDGTLITTVTALSIFGWGVLIFLYDTLLLGTRGNTVGMAVAGVRVVNVYDGGRPRWRQALARGAVFGLPQSIPALGQLFVLLGCLLAIPDRRNRSLQDVAAATLVEFTPR</sequence>
<reference evidence="11" key="1">
    <citation type="journal article" date="2019" name="Int. J. Syst. Evol. Microbiol.">
        <title>The Global Catalogue of Microorganisms (GCM) 10K type strain sequencing project: providing services to taxonomists for standard genome sequencing and annotation.</title>
        <authorList>
            <consortium name="The Broad Institute Genomics Platform"/>
            <consortium name="The Broad Institute Genome Sequencing Center for Infectious Disease"/>
            <person name="Wu L."/>
            <person name="Ma J."/>
        </authorList>
    </citation>
    <scope>NUCLEOTIDE SEQUENCE [LARGE SCALE GENOMIC DNA]</scope>
    <source>
        <strain evidence="11">JCM 18123</strain>
    </source>
</reference>
<dbReference type="EMBL" id="BAABIK010000013">
    <property type="protein sequence ID" value="GAA4943024.1"/>
    <property type="molecule type" value="Genomic_DNA"/>
</dbReference>
<keyword evidence="4 7" id="KW-1133">Transmembrane helix</keyword>
<dbReference type="Pfam" id="PF00656">
    <property type="entry name" value="Peptidase_C14"/>
    <property type="match status" value="1"/>
</dbReference>
<evidence type="ECO:0000256" key="5">
    <source>
        <dbReference type="ARBA" id="ARBA00023136"/>
    </source>
</evidence>
<gene>
    <name evidence="10" type="ORF">GCM10023224_27050</name>
</gene>
<evidence type="ECO:0000256" key="1">
    <source>
        <dbReference type="ARBA" id="ARBA00004651"/>
    </source>
</evidence>
<feature type="domain" description="RDD" evidence="9">
    <location>
        <begin position="462"/>
        <end position="603"/>
    </location>
</feature>
<evidence type="ECO:0000259" key="8">
    <source>
        <dbReference type="Pfam" id="PF00656"/>
    </source>
</evidence>
<dbReference type="Proteomes" id="UP001499993">
    <property type="component" value="Unassembled WGS sequence"/>
</dbReference>
<protein>
    <recommendedName>
        <fullName evidence="12">Caspase domain-containing protein</fullName>
    </recommendedName>
</protein>
<dbReference type="Gene3D" id="3.40.50.1460">
    <property type="match status" value="1"/>
</dbReference>
<dbReference type="InterPro" id="IPR018247">
    <property type="entry name" value="EF_Hand_1_Ca_BS"/>
</dbReference>
<accession>A0ABP9GGQ1</accession>
<feature type="transmembrane region" description="Helical" evidence="7">
    <location>
        <begin position="572"/>
        <end position="590"/>
    </location>
</feature>
<dbReference type="PANTHER" id="PTHR36115">
    <property type="entry name" value="PROLINE-RICH ANTIGEN HOMOLOG-RELATED"/>
    <property type="match status" value="1"/>
</dbReference>
<dbReference type="InterPro" id="IPR010432">
    <property type="entry name" value="RDD"/>
</dbReference>
<evidence type="ECO:0000256" key="6">
    <source>
        <dbReference type="SAM" id="MobiDB-lite"/>
    </source>
</evidence>
<keyword evidence="11" id="KW-1185">Reference proteome</keyword>
<evidence type="ECO:0000256" key="7">
    <source>
        <dbReference type="SAM" id="Phobius"/>
    </source>
</evidence>
<dbReference type="Pfam" id="PF06271">
    <property type="entry name" value="RDD"/>
    <property type="match status" value="1"/>
</dbReference>
<evidence type="ECO:0000256" key="2">
    <source>
        <dbReference type="ARBA" id="ARBA00022475"/>
    </source>
</evidence>
<evidence type="ECO:0008006" key="12">
    <source>
        <dbReference type="Google" id="ProtNLM"/>
    </source>
</evidence>
<keyword evidence="3 7" id="KW-0812">Transmembrane</keyword>
<evidence type="ECO:0000259" key="9">
    <source>
        <dbReference type="Pfam" id="PF06271"/>
    </source>
</evidence>
<feature type="transmembrane region" description="Helical" evidence="7">
    <location>
        <begin position="469"/>
        <end position="493"/>
    </location>
</feature>
<proteinExistence type="predicted"/>
<comment type="caution">
    <text evidence="10">The sequence shown here is derived from an EMBL/GenBank/DDBJ whole genome shotgun (WGS) entry which is preliminary data.</text>
</comment>
<evidence type="ECO:0000256" key="3">
    <source>
        <dbReference type="ARBA" id="ARBA00022692"/>
    </source>
</evidence>
<dbReference type="PANTHER" id="PTHR36115:SF4">
    <property type="entry name" value="MEMBRANE PROTEIN"/>
    <property type="match status" value="1"/>
</dbReference>
<dbReference type="InterPro" id="IPR011600">
    <property type="entry name" value="Pept_C14_caspase"/>
</dbReference>
<evidence type="ECO:0000256" key="4">
    <source>
        <dbReference type="ARBA" id="ARBA00022989"/>
    </source>
</evidence>
<comment type="subcellular location">
    <subcellularLocation>
        <location evidence="1">Cell membrane</location>
        <topology evidence="1">Multi-pass membrane protein</topology>
    </subcellularLocation>
</comment>
<evidence type="ECO:0000313" key="10">
    <source>
        <dbReference type="EMBL" id="GAA4943024.1"/>
    </source>
</evidence>
<evidence type="ECO:0000313" key="11">
    <source>
        <dbReference type="Proteomes" id="UP001499993"/>
    </source>
</evidence>
<dbReference type="NCBIfam" id="NF047832">
    <property type="entry name" value="caspase_w_EACC1"/>
    <property type="match status" value="1"/>
</dbReference>
<dbReference type="SUPFAM" id="SSF52129">
    <property type="entry name" value="Caspase-like"/>
    <property type="match status" value="1"/>
</dbReference>
<dbReference type="RefSeq" id="WP_345556848.1">
    <property type="nucleotide sequence ID" value="NZ_BAABIK010000013.1"/>
</dbReference>
<dbReference type="InterPro" id="IPR051791">
    <property type="entry name" value="Pra-immunoreactive"/>
</dbReference>
<organism evidence="10 11">
    <name type="scientific">Streptomonospora halophila</name>
    <dbReference type="NCBI Taxonomy" id="427369"/>
    <lineage>
        <taxon>Bacteria</taxon>
        <taxon>Bacillati</taxon>
        <taxon>Actinomycetota</taxon>
        <taxon>Actinomycetes</taxon>
        <taxon>Streptosporangiales</taxon>
        <taxon>Nocardiopsidaceae</taxon>
        <taxon>Streptomonospora</taxon>
    </lineage>
</organism>
<name>A0ABP9GGQ1_9ACTN</name>
<keyword evidence="2" id="KW-1003">Cell membrane</keyword>
<dbReference type="InterPro" id="IPR029030">
    <property type="entry name" value="Caspase-like_dom_sf"/>
</dbReference>